<dbReference type="PANTHER" id="PTHR43022:SF1">
    <property type="entry name" value="PROTEIN SMF"/>
    <property type="match status" value="1"/>
</dbReference>
<dbReference type="Gene3D" id="3.40.50.450">
    <property type="match status" value="1"/>
</dbReference>
<accession>A0A1N6PKG3</accession>
<dbReference type="EMBL" id="FTMS01000003">
    <property type="protein sequence ID" value="SIQ04878.1"/>
    <property type="molecule type" value="Genomic_DNA"/>
</dbReference>
<dbReference type="PANTHER" id="PTHR43022">
    <property type="entry name" value="PROTEIN SMF"/>
    <property type="match status" value="1"/>
</dbReference>
<dbReference type="InterPro" id="IPR003488">
    <property type="entry name" value="DprA"/>
</dbReference>
<evidence type="ECO:0000256" key="1">
    <source>
        <dbReference type="ARBA" id="ARBA00006525"/>
    </source>
</evidence>
<evidence type="ECO:0000313" key="4">
    <source>
        <dbReference type="Proteomes" id="UP000186400"/>
    </source>
</evidence>
<dbReference type="GO" id="GO:0009294">
    <property type="term" value="P:DNA-mediated transformation"/>
    <property type="evidence" value="ECO:0007669"/>
    <property type="project" value="InterPro"/>
</dbReference>
<reference evidence="3 4" key="1">
    <citation type="submission" date="2017-01" db="EMBL/GenBank/DDBJ databases">
        <authorList>
            <person name="Mah S.A."/>
            <person name="Swanson W.J."/>
            <person name="Moy G.W."/>
            <person name="Vacquier V.D."/>
        </authorList>
    </citation>
    <scope>NUCLEOTIDE SEQUENCE [LARGE SCALE GENOMIC DNA]</scope>
    <source>
        <strain evidence="3 4">ASpG1</strain>
    </source>
</reference>
<dbReference type="OrthoDB" id="9785707at2"/>
<dbReference type="NCBIfam" id="TIGR00732">
    <property type="entry name" value="dprA"/>
    <property type="match status" value="1"/>
</dbReference>
<dbReference type="SUPFAM" id="SSF102405">
    <property type="entry name" value="MCP/YpsA-like"/>
    <property type="match status" value="1"/>
</dbReference>
<evidence type="ECO:0000259" key="2">
    <source>
        <dbReference type="Pfam" id="PF02481"/>
    </source>
</evidence>
<keyword evidence="4" id="KW-1185">Reference proteome</keyword>
<dbReference type="Pfam" id="PF02481">
    <property type="entry name" value="DNA_processg_A"/>
    <property type="match status" value="1"/>
</dbReference>
<sequence>MRDQVCTRDDVLSRALAQPAPERDALLMAGRFLPLRPLERIRLLAEAPGTEQLLKLDHYRVERIIGRPLRKTAWNPRQLLAETKLDLDWLSGGERWILWIGDAGYPAHLREIYDPPAVLYGWGNAREVQRRGIALVGTRQPDHEGEVAAFQAGYDLARRGIVCVSGLARGIDAAAHRGTVGAQGVAVAVLGSGIDAVYPAGNRPLGADILDQGGAIVSEYPPGAPPRRYQFPARNRIVVGLSAGVVVFQAPEPSGALISAEFGLQLGVEVMVHAVGAAWTGCRRLLQAGASLVENSEAVLELIGPGAVECRGEGLSPGTDLSPGDAAERAKLALFDLPGEVRP</sequence>
<dbReference type="RefSeq" id="WP_076487809.1">
    <property type="nucleotide sequence ID" value="NZ_FTMS01000003.1"/>
</dbReference>
<evidence type="ECO:0000313" key="3">
    <source>
        <dbReference type="EMBL" id="SIQ04878.1"/>
    </source>
</evidence>
<name>A0A1N6PKG3_9SPIO</name>
<dbReference type="STRING" id="159291.SAMN05920897_10322"/>
<dbReference type="InterPro" id="IPR057666">
    <property type="entry name" value="DrpA_SLOG"/>
</dbReference>
<protein>
    <submittedName>
        <fullName evidence="3">DNA processing protein</fullName>
    </submittedName>
</protein>
<organism evidence="3 4">
    <name type="scientific">Alkalispirochaeta americana</name>
    <dbReference type="NCBI Taxonomy" id="159291"/>
    <lineage>
        <taxon>Bacteria</taxon>
        <taxon>Pseudomonadati</taxon>
        <taxon>Spirochaetota</taxon>
        <taxon>Spirochaetia</taxon>
        <taxon>Spirochaetales</taxon>
        <taxon>Spirochaetaceae</taxon>
        <taxon>Alkalispirochaeta</taxon>
    </lineage>
</organism>
<proteinExistence type="inferred from homology"/>
<dbReference type="Proteomes" id="UP000186400">
    <property type="component" value="Unassembled WGS sequence"/>
</dbReference>
<feature type="domain" description="Smf/DprA SLOG" evidence="2">
    <location>
        <begin position="97"/>
        <end position="302"/>
    </location>
</feature>
<comment type="similarity">
    <text evidence="1">Belongs to the DprA/Smf family.</text>
</comment>
<dbReference type="AlphaFoldDB" id="A0A1N6PKG3"/>
<gene>
    <name evidence="3" type="ORF">SAMN05920897_10322</name>
</gene>